<organism evidence="1">
    <name type="scientific">Hexamita inflata</name>
    <dbReference type="NCBI Taxonomy" id="28002"/>
    <lineage>
        <taxon>Eukaryota</taxon>
        <taxon>Metamonada</taxon>
        <taxon>Diplomonadida</taxon>
        <taxon>Hexamitidae</taxon>
        <taxon>Hexamitinae</taxon>
        <taxon>Hexamita</taxon>
    </lineage>
</organism>
<dbReference type="EMBL" id="CAXDID020000160">
    <property type="protein sequence ID" value="CAL6044349.1"/>
    <property type="molecule type" value="Genomic_DNA"/>
</dbReference>
<evidence type="ECO:0000313" key="1">
    <source>
        <dbReference type="EMBL" id="CAI9934760.1"/>
    </source>
</evidence>
<dbReference type="AlphaFoldDB" id="A0AA86PEW4"/>
<protein>
    <submittedName>
        <fullName evidence="3">Hypothetical_protein</fullName>
    </submittedName>
</protein>
<sequence length="103" mass="11493">MNLIKPEEPSEVSTISNATVPTTFALGCNPSGYSPPSNEDKTEIVVNQIISDESESNMSRIQSNLDFESNLFLVIGHDQRESLQVELNEINIFEDFRSSKISK</sequence>
<comment type="caution">
    <text evidence="1">The sequence shown here is derived from an EMBL/GenBank/DDBJ whole genome shotgun (WGS) entry which is preliminary data.</text>
</comment>
<evidence type="ECO:0000313" key="2">
    <source>
        <dbReference type="EMBL" id="CAI9950163.1"/>
    </source>
</evidence>
<reference evidence="1" key="1">
    <citation type="submission" date="2023-06" db="EMBL/GenBank/DDBJ databases">
        <authorList>
            <person name="Kurt Z."/>
        </authorList>
    </citation>
    <scope>NUCLEOTIDE SEQUENCE</scope>
</reference>
<dbReference type="EMBL" id="CATOUU010000807">
    <property type="protein sequence ID" value="CAI9950163.1"/>
    <property type="molecule type" value="Genomic_DNA"/>
</dbReference>
<accession>A0AA86PEW4</accession>
<dbReference type="EMBL" id="CATOUU010000589">
    <property type="protein sequence ID" value="CAI9934760.1"/>
    <property type="molecule type" value="Genomic_DNA"/>
</dbReference>
<dbReference type="Proteomes" id="UP001642409">
    <property type="component" value="Unassembled WGS sequence"/>
</dbReference>
<evidence type="ECO:0000313" key="5">
    <source>
        <dbReference type="Proteomes" id="UP001642409"/>
    </source>
</evidence>
<keyword evidence="5" id="KW-1185">Reference proteome</keyword>
<gene>
    <name evidence="1" type="ORF">HINF_LOCUS22405</name>
    <name evidence="2" type="ORF">HINF_LOCUS37808</name>
    <name evidence="3" type="ORF">HINF_LOCUS40514</name>
    <name evidence="4" type="ORF">HINF_LOCUS59242</name>
</gene>
<evidence type="ECO:0000313" key="4">
    <source>
        <dbReference type="EMBL" id="CAL6079146.1"/>
    </source>
</evidence>
<reference evidence="3 5" key="2">
    <citation type="submission" date="2024-07" db="EMBL/GenBank/DDBJ databases">
        <authorList>
            <person name="Akdeniz Z."/>
        </authorList>
    </citation>
    <scope>NUCLEOTIDE SEQUENCE [LARGE SCALE GENOMIC DNA]</scope>
</reference>
<dbReference type="EMBL" id="CAXDID020000339">
    <property type="protein sequence ID" value="CAL6079146.1"/>
    <property type="molecule type" value="Genomic_DNA"/>
</dbReference>
<proteinExistence type="predicted"/>
<evidence type="ECO:0000313" key="3">
    <source>
        <dbReference type="EMBL" id="CAL6044349.1"/>
    </source>
</evidence>
<name>A0AA86PEW4_9EUKA</name>
<dbReference type="PROSITE" id="PS51257">
    <property type="entry name" value="PROKAR_LIPOPROTEIN"/>
    <property type="match status" value="1"/>
</dbReference>